<dbReference type="AlphaFoldDB" id="A0A2T0B8C4"/>
<evidence type="ECO:0000313" key="5">
    <source>
        <dbReference type="Proteomes" id="UP000239706"/>
    </source>
</evidence>
<dbReference type="GO" id="GO:0016020">
    <property type="term" value="C:membrane"/>
    <property type="evidence" value="ECO:0007669"/>
    <property type="project" value="TreeGrafter"/>
</dbReference>
<keyword evidence="2 4" id="KW-0378">Hydrolase</keyword>
<keyword evidence="1" id="KW-0479">Metal-binding</keyword>
<dbReference type="InterPro" id="IPR050248">
    <property type="entry name" value="Polysacc_deacetylase_ArnD"/>
</dbReference>
<reference evidence="4 5" key="1">
    <citation type="submission" date="2018-03" db="EMBL/GenBank/DDBJ databases">
        <title>Genome sequence of Clostridium liquoris DSM 100320.</title>
        <authorList>
            <person name="Poehlein A."/>
            <person name="Daniel R."/>
        </authorList>
    </citation>
    <scope>NUCLEOTIDE SEQUENCE [LARGE SCALE GENOMIC DNA]</scope>
    <source>
        <strain evidence="4 5">DSM 100320</strain>
    </source>
</reference>
<dbReference type="Proteomes" id="UP000239706">
    <property type="component" value="Unassembled WGS sequence"/>
</dbReference>
<dbReference type="PANTHER" id="PTHR10587">
    <property type="entry name" value="GLYCOSYL TRANSFERASE-RELATED"/>
    <property type="match status" value="1"/>
</dbReference>
<evidence type="ECO:0000256" key="2">
    <source>
        <dbReference type="ARBA" id="ARBA00022801"/>
    </source>
</evidence>
<evidence type="ECO:0000256" key="1">
    <source>
        <dbReference type="ARBA" id="ARBA00022723"/>
    </source>
</evidence>
<dbReference type="EC" id="3.5.1.104" evidence="4"/>
<comment type="caution">
    <text evidence="4">The sequence shown here is derived from an EMBL/GenBank/DDBJ whole genome shotgun (WGS) entry which is preliminary data.</text>
</comment>
<gene>
    <name evidence="4" type="primary">pgdA_1</name>
    <name evidence="4" type="ORF">CLLI_05240</name>
</gene>
<evidence type="ECO:0000259" key="3">
    <source>
        <dbReference type="PROSITE" id="PS51677"/>
    </source>
</evidence>
<dbReference type="InterPro" id="IPR002509">
    <property type="entry name" value="NODB_dom"/>
</dbReference>
<dbReference type="SUPFAM" id="SSF88713">
    <property type="entry name" value="Glycoside hydrolase/deacetylase"/>
    <property type="match status" value="1"/>
</dbReference>
<keyword evidence="5" id="KW-1185">Reference proteome</keyword>
<feature type="domain" description="NodB homology" evidence="3">
    <location>
        <begin position="119"/>
        <end position="298"/>
    </location>
</feature>
<dbReference type="GO" id="GO:0016810">
    <property type="term" value="F:hydrolase activity, acting on carbon-nitrogen (but not peptide) bonds"/>
    <property type="evidence" value="ECO:0007669"/>
    <property type="project" value="InterPro"/>
</dbReference>
<sequence length="310" mass="35642">MKMIKNNNEKRIYMKKGNILILIILLILSGILGYNINSKIKSNTNVKKESVKNMNNGDLVQQEKTLPKKEEREVYDILGKSNKLTTNQWKAMEQWRSDVVKLSKENKEEVYTNGYNKEKMVALTFDDGPDSNITPKIVETLTQYNVNGNFFFIGEKVWKYPSVVEKAYKEGNLVLSHSYNHVELNKLSEGKIKNEMEKGEEEIFNIIGKKPSLIRPPYGAIDKNVIEAAKSEGNKIILWSIDTLDWSQMEKENIQKNIIDNLRPGEIILMHSNEDKIATLEALPDIIMAIKEKGYEIVTLDKLLNVEAYK</sequence>
<dbReference type="InterPro" id="IPR011330">
    <property type="entry name" value="Glyco_hydro/deAcase_b/a-brl"/>
</dbReference>
<accession>A0A2T0B8C4</accession>
<proteinExistence type="predicted"/>
<organism evidence="4 5">
    <name type="scientific">Clostridium liquoris</name>
    <dbReference type="NCBI Taxonomy" id="1289519"/>
    <lineage>
        <taxon>Bacteria</taxon>
        <taxon>Bacillati</taxon>
        <taxon>Bacillota</taxon>
        <taxon>Clostridia</taxon>
        <taxon>Eubacteriales</taxon>
        <taxon>Clostridiaceae</taxon>
        <taxon>Clostridium</taxon>
    </lineage>
</organism>
<dbReference type="GO" id="GO:0046872">
    <property type="term" value="F:metal ion binding"/>
    <property type="evidence" value="ECO:0007669"/>
    <property type="project" value="UniProtKB-KW"/>
</dbReference>
<dbReference type="GO" id="GO:0005975">
    <property type="term" value="P:carbohydrate metabolic process"/>
    <property type="evidence" value="ECO:0007669"/>
    <property type="project" value="InterPro"/>
</dbReference>
<name>A0A2T0B8C4_9CLOT</name>
<dbReference type="Gene3D" id="3.20.20.370">
    <property type="entry name" value="Glycoside hydrolase/deacetylase"/>
    <property type="match status" value="1"/>
</dbReference>
<evidence type="ECO:0000313" key="4">
    <source>
        <dbReference type="EMBL" id="PRR80140.1"/>
    </source>
</evidence>
<dbReference type="PANTHER" id="PTHR10587:SF133">
    <property type="entry name" value="CHITIN DEACETYLASE 1-RELATED"/>
    <property type="match status" value="1"/>
</dbReference>
<dbReference type="EMBL" id="PVXO01000009">
    <property type="protein sequence ID" value="PRR80140.1"/>
    <property type="molecule type" value="Genomic_DNA"/>
</dbReference>
<dbReference type="CDD" id="cd10917">
    <property type="entry name" value="CE4_NodB_like_6s_7s"/>
    <property type="match status" value="1"/>
</dbReference>
<dbReference type="PROSITE" id="PS51677">
    <property type="entry name" value="NODB"/>
    <property type="match status" value="1"/>
</dbReference>
<dbReference type="Pfam" id="PF01522">
    <property type="entry name" value="Polysacc_deac_1"/>
    <property type="match status" value="1"/>
</dbReference>
<protein>
    <submittedName>
        <fullName evidence="4">Peptidoglycan-N-acetylglucosamine deacetylase</fullName>
        <ecNumber evidence="4">3.5.1.104</ecNumber>
    </submittedName>
</protein>
<dbReference type="OrthoDB" id="9806342at2"/>